<feature type="chain" id="PRO_5046087101" evidence="1">
    <location>
        <begin position="26"/>
        <end position="295"/>
    </location>
</feature>
<dbReference type="Gene3D" id="3.40.50.1820">
    <property type="entry name" value="alpha/beta hydrolase"/>
    <property type="match status" value="1"/>
</dbReference>
<keyword evidence="3" id="KW-1185">Reference proteome</keyword>
<dbReference type="EMBL" id="JBHUFB010000009">
    <property type="protein sequence ID" value="MFD1812302.1"/>
    <property type="molecule type" value="Genomic_DNA"/>
</dbReference>
<organism evidence="2 3">
    <name type="scientific">Rhodococcus gannanensis</name>
    <dbReference type="NCBI Taxonomy" id="1960308"/>
    <lineage>
        <taxon>Bacteria</taxon>
        <taxon>Bacillati</taxon>
        <taxon>Actinomycetota</taxon>
        <taxon>Actinomycetes</taxon>
        <taxon>Mycobacteriales</taxon>
        <taxon>Nocardiaceae</taxon>
        <taxon>Rhodococcus</taxon>
    </lineage>
</organism>
<evidence type="ECO:0000313" key="3">
    <source>
        <dbReference type="Proteomes" id="UP001597286"/>
    </source>
</evidence>
<protein>
    <submittedName>
        <fullName evidence="2">Esterase/lipase family protein</fullName>
    </submittedName>
</protein>
<dbReference type="InterPro" id="IPR002918">
    <property type="entry name" value="Lipase_EstA/Esterase_EstB"/>
</dbReference>
<proteinExistence type="predicted"/>
<accession>A0ABW4P1E1</accession>
<evidence type="ECO:0000256" key="1">
    <source>
        <dbReference type="SAM" id="SignalP"/>
    </source>
</evidence>
<comment type="caution">
    <text evidence="2">The sequence shown here is derived from an EMBL/GenBank/DDBJ whole genome shotgun (WGS) entry which is preliminary data.</text>
</comment>
<feature type="signal peptide" evidence="1">
    <location>
        <begin position="1"/>
        <end position="25"/>
    </location>
</feature>
<reference evidence="3" key="1">
    <citation type="journal article" date="2019" name="Int. J. Syst. Evol. Microbiol.">
        <title>The Global Catalogue of Microorganisms (GCM) 10K type strain sequencing project: providing services to taxonomists for standard genome sequencing and annotation.</title>
        <authorList>
            <consortium name="The Broad Institute Genomics Platform"/>
            <consortium name="The Broad Institute Genome Sequencing Center for Infectious Disease"/>
            <person name="Wu L."/>
            <person name="Ma J."/>
        </authorList>
    </citation>
    <scope>NUCLEOTIDE SEQUENCE [LARGE SCALE GENOMIC DNA]</scope>
    <source>
        <strain evidence="3">DT72</strain>
    </source>
</reference>
<dbReference type="InterPro" id="IPR029058">
    <property type="entry name" value="AB_hydrolase_fold"/>
</dbReference>
<name>A0ABW4P1E1_9NOCA</name>
<dbReference type="RefSeq" id="WP_378484814.1">
    <property type="nucleotide sequence ID" value="NZ_JBHUFB010000009.1"/>
</dbReference>
<dbReference type="Pfam" id="PF01674">
    <property type="entry name" value="Lipase_2"/>
    <property type="match status" value="1"/>
</dbReference>
<evidence type="ECO:0000313" key="2">
    <source>
        <dbReference type="EMBL" id="MFD1812302.1"/>
    </source>
</evidence>
<gene>
    <name evidence="2" type="ORF">ACFSJG_08755</name>
</gene>
<keyword evidence="1" id="KW-0732">Signal</keyword>
<dbReference type="Proteomes" id="UP001597286">
    <property type="component" value="Unassembled WGS sequence"/>
</dbReference>
<sequence length="295" mass="29661">MTRRTGVVTALVIGAALVATPPALADPGTGSVDPVVLPAGDAVTPPIDCAAGSRPVVVLPGADGTVADTAEQWATVTDVLRGSGLCPLVFQGGVVNGKRWAGNIPDEAGQLATFVRSVQDATGSSTVDIVAHSAGSVVSNYYLKVLHGSANVTRAVFLAPEGRDCDGAGFLAAYGIDNLPVTPVEVLQALPVLPPILGRLSPDLAVALQLAPGSEVHGAVFADGTPITQPGVTYAVLATANDGVATPAGGCSFIDEPGVTNVLFEDAYPNASAVDHSTLRSSPEAASWVVAQLGR</sequence>
<dbReference type="SUPFAM" id="SSF53474">
    <property type="entry name" value="alpha/beta-Hydrolases"/>
    <property type="match status" value="1"/>
</dbReference>